<evidence type="ECO:0000313" key="2">
    <source>
        <dbReference type="Proteomes" id="UP000193928"/>
    </source>
</evidence>
<keyword evidence="2" id="KW-1185">Reference proteome</keyword>
<dbReference type="EMBL" id="LQOY01000230">
    <property type="protein sequence ID" value="ORV69863.1"/>
    <property type="molecule type" value="Genomic_DNA"/>
</dbReference>
<dbReference type="AlphaFoldDB" id="A0A1X1VLB6"/>
<dbReference type="InterPro" id="IPR009061">
    <property type="entry name" value="DNA-bd_dom_put_sf"/>
</dbReference>
<comment type="caution">
    <text evidence="1">The sequence shown here is derived from an EMBL/GenBank/DDBJ whole genome shotgun (WGS) entry which is preliminary data.</text>
</comment>
<evidence type="ECO:0000313" key="1">
    <source>
        <dbReference type="EMBL" id="ORV69863.1"/>
    </source>
</evidence>
<name>A0A1X1VLB6_MYCGO</name>
<proteinExistence type="predicted"/>
<organism evidence="1 2">
    <name type="scientific">Mycobacterium gordonae</name>
    <dbReference type="NCBI Taxonomy" id="1778"/>
    <lineage>
        <taxon>Bacteria</taxon>
        <taxon>Bacillati</taxon>
        <taxon>Actinomycetota</taxon>
        <taxon>Actinomycetes</taxon>
        <taxon>Mycobacteriales</taxon>
        <taxon>Mycobacteriaceae</taxon>
        <taxon>Mycobacterium</taxon>
    </lineage>
</organism>
<dbReference type="RefSeq" id="WP_069435157.1">
    <property type="nucleotide sequence ID" value="NZ_JACKSU010000132.1"/>
</dbReference>
<accession>A0A1X1VLB6</accession>
<dbReference type="SUPFAM" id="SSF46955">
    <property type="entry name" value="Putative DNA-binding domain"/>
    <property type="match status" value="1"/>
</dbReference>
<reference evidence="1 2" key="1">
    <citation type="submission" date="2016-01" db="EMBL/GenBank/DDBJ databases">
        <title>The new phylogeny of the genus Mycobacterium.</title>
        <authorList>
            <person name="Tarcisio F."/>
            <person name="Conor M."/>
            <person name="Antonella G."/>
            <person name="Elisabetta G."/>
            <person name="Giulia F.S."/>
            <person name="Sara T."/>
            <person name="Anna F."/>
            <person name="Clotilde B."/>
            <person name="Roberto B."/>
            <person name="Veronica D.S."/>
            <person name="Fabio R."/>
            <person name="Monica P."/>
            <person name="Olivier J."/>
            <person name="Enrico T."/>
            <person name="Nicola S."/>
        </authorList>
    </citation>
    <scope>NUCLEOTIDE SEQUENCE [LARGE SCALE GENOMIC DNA]</scope>
    <source>
        <strain evidence="1 2">DSM 44160</strain>
    </source>
</reference>
<sequence>MSKTTADVLSCGRAHQADARVALDGTGQLERLLKAEELAPLVGTSVNQLAQWRFHGDGPPFIKFGRRSVRYRWSDVQAWCDANLRTQT</sequence>
<dbReference type="Proteomes" id="UP000193928">
    <property type="component" value="Unassembled WGS sequence"/>
</dbReference>
<protein>
    <recommendedName>
        <fullName evidence="3">Helix-turn-helix domain-containing protein</fullName>
    </recommendedName>
</protein>
<evidence type="ECO:0008006" key="3">
    <source>
        <dbReference type="Google" id="ProtNLM"/>
    </source>
</evidence>
<gene>
    <name evidence="1" type="ORF">AWC08_06030</name>
</gene>